<gene>
    <name evidence="1" type="ORF">D3876_10455</name>
</gene>
<reference evidence="1 2" key="1">
    <citation type="submission" date="2018-09" db="EMBL/GenBank/DDBJ databases">
        <authorList>
            <person name="Zhu H."/>
        </authorList>
    </citation>
    <scope>NUCLEOTIDE SEQUENCE [LARGE SCALE GENOMIC DNA]</scope>
    <source>
        <strain evidence="1 2">K2R01-6</strain>
    </source>
</reference>
<comment type="caution">
    <text evidence="1">The sequence shown here is derived from an EMBL/GenBank/DDBJ whole genome shotgun (WGS) entry which is preliminary data.</text>
</comment>
<evidence type="ECO:0000313" key="1">
    <source>
        <dbReference type="EMBL" id="RJF90632.1"/>
    </source>
</evidence>
<evidence type="ECO:0000313" key="2">
    <source>
        <dbReference type="Proteomes" id="UP000286100"/>
    </source>
</evidence>
<dbReference type="EMBL" id="QYUM01000003">
    <property type="protein sequence ID" value="RJF90632.1"/>
    <property type="molecule type" value="Genomic_DNA"/>
</dbReference>
<keyword evidence="2" id="KW-1185">Reference proteome</keyword>
<accession>A0A418WL06</accession>
<dbReference type="Proteomes" id="UP000286100">
    <property type="component" value="Unassembled WGS sequence"/>
</dbReference>
<proteinExistence type="predicted"/>
<protein>
    <submittedName>
        <fullName evidence="1">Uncharacterized protein</fullName>
    </submittedName>
</protein>
<sequence length="67" mass="7466">MGFPRPRIFFGRDDVDLAERGALRSGVIVQLRPMDASPRIGPNCFNIVGGRLSLGRRRDPVSSRKMP</sequence>
<name>A0A418WL06_9SPHN</name>
<organism evidence="1 2">
    <name type="scientific">Sphingomonas cavernae</name>
    <dbReference type="NCBI Taxonomy" id="2320861"/>
    <lineage>
        <taxon>Bacteria</taxon>
        <taxon>Pseudomonadati</taxon>
        <taxon>Pseudomonadota</taxon>
        <taxon>Alphaproteobacteria</taxon>
        <taxon>Sphingomonadales</taxon>
        <taxon>Sphingomonadaceae</taxon>
        <taxon>Sphingomonas</taxon>
    </lineage>
</organism>
<dbReference type="AlphaFoldDB" id="A0A418WL06"/>